<name>A0A2T2WUY9_9FIRM</name>
<protein>
    <submittedName>
        <fullName evidence="1">Uncharacterized protein</fullName>
    </submittedName>
</protein>
<sequence>MILIRNVLLVLERNLAGGTTAIPVVSAAQPPDRPPRGRRTLVGCTLHLRGAHTTGEDLPPLPARYSWRFPTARDIRRLGQEAARAYGSTVMKDLGLRQIERIVPFNIPQRDLIADRKTG</sequence>
<reference evidence="1 2" key="1">
    <citation type="journal article" date="2014" name="BMC Genomics">
        <title>Comparison of environmental and isolate Sulfobacillus genomes reveals diverse carbon, sulfur, nitrogen, and hydrogen metabolisms.</title>
        <authorList>
            <person name="Justice N.B."/>
            <person name="Norman A."/>
            <person name="Brown C.T."/>
            <person name="Singh A."/>
            <person name="Thomas B.C."/>
            <person name="Banfield J.F."/>
        </authorList>
    </citation>
    <scope>NUCLEOTIDE SEQUENCE [LARGE SCALE GENOMIC DNA]</scope>
    <source>
        <strain evidence="1">AMDSBA1</strain>
    </source>
</reference>
<accession>A0A2T2WUY9</accession>
<comment type="caution">
    <text evidence="1">The sequence shown here is derived from an EMBL/GenBank/DDBJ whole genome shotgun (WGS) entry which is preliminary data.</text>
</comment>
<gene>
    <name evidence="1" type="ORF">C7B43_15110</name>
</gene>
<evidence type="ECO:0000313" key="2">
    <source>
        <dbReference type="Proteomes" id="UP000242699"/>
    </source>
</evidence>
<evidence type="ECO:0000313" key="1">
    <source>
        <dbReference type="EMBL" id="PSR26067.1"/>
    </source>
</evidence>
<dbReference type="Proteomes" id="UP000242699">
    <property type="component" value="Unassembled WGS sequence"/>
</dbReference>
<proteinExistence type="predicted"/>
<organism evidence="1 2">
    <name type="scientific">Sulfobacillus benefaciens</name>
    <dbReference type="NCBI Taxonomy" id="453960"/>
    <lineage>
        <taxon>Bacteria</taxon>
        <taxon>Bacillati</taxon>
        <taxon>Bacillota</taxon>
        <taxon>Clostridia</taxon>
        <taxon>Eubacteriales</taxon>
        <taxon>Clostridiales Family XVII. Incertae Sedis</taxon>
        <taxon>Sulfobacillus</taxon>
    </lineage>
</organism>
<dbReference type="EMBL" id="PXYT01000043">
    <property type="protein sequence ID" value="PSR26067.1"/>
    <property type="molecule type" value="Genomic_DNA"/>
</dbReference>
<dbReference type="AlphaFoldDB" id="A0A2T2WUY9"/>